<gene>
    <name evidence="6" type="ORF">QQM35_08060</name>
</gene>
<proteinExistence type="inferred from homology"/>
<dbReference type="EC" id="1.-.-.-" evidence="6"/>
<keyword evidence="6" id="KW-0560">Oxidoreductase</keyword>
<dbReference type="PANTHER" id="PTHR46305">
    <property type="match status" value="1"/>
</dbReference>
<comment type="similarity">
    <text evidence="4">Belongs to the oxidoreductase MdaB family.</text>
</comment>
<dbReference type="GO" id="GO:0016491">
    <property type="term" value="F:oxidoreductase activity"/>
    <property type="evidence" value="ECO:0007669"/>
    <property type="project" value="UniProtKB-KW"/>
</dbReference>
<dbReference type="SUPFAM" id="SSF52218">
    <property type="entry name" value="Flavoproteins"/>
    <property type="match status" value="1"/>
</dbReference>
<dbReference type="InterPro" id="IPR029039">
    <property type="entry name" value="Flavoprotein-like_sf"/>
</dbReference>
<dbReference type="Pfam" id="PF02525">
    <property type="entry name" value="Flavodoxin_2"/>
    <property type="match status" value="1"/>
</dbReference>
<feature type="domain" description="Flavodoxin-like fold" evidence="5">
    <location>
        <begin position="2"/>
        <end position="164"/>
    </location>
</feature>
<evidence type="ECO:0000256" key="3">
    <source>
        <dbReference type="ARBA" id="ARBA00022827"/>
    </source>
</evidence>
<dbReference type="PANTHER" id="PTHR46305:SF3">
    <property type="entry name" value="NADPH:QUINONE OXIDOREDUCTASE MDAB"/>
    <property type="match status" value="1"/>
</dbReference>
<evidence type="ECO:0000256" key="2">
    <source>
        <dbReference type="ARBA" id="ARBA00022630"/>
    </source>
</evidence>
<organism evidence="6 7">
    <name type="scientific">Staphylococcus hsinchuensis</name>
    <dbReference type="NCBI Taxonomy" id="3051183"/>
    <lineage>
        <taxon>Bacteria</taxon>
        <taxon>Bacillati</taxon>
        <taxon>Bacillota</taxon>
        <taxon>Bacilli</taxon>
        <taxon>Bacillales</taxon>
        <taxon>Staphylococcaceae</taxon>
        <taxon>Staphylococcus</taxon>
    </lineage>
</organism>
<sequence length="184" mass="21899">MKNILIINGHEYYKKSKGQLNQTIFEEWERLLKDKFNVETTIVDQGYDVDEEIEKWLRADIIIMQTPIYWFSIPGKFKQYIDQVYMDRIFFKGSDQYGQGGQFTDKQYLLSLTWNAPEAIFDNKEAFYDGRSLDEAMLHLHKMNQYIGMTSLPTFAIYNVVKHTNIEHYKIKLAGHVKEVFDRM</sequence>
<evidence type="ECO:0000313" key="7">
    <source>
        <dbReference type="Proteomes" id="UP001436297"/>
    </source>
</evidence>
<keyword evidence="2" id="KW-0285">Flavoprotein</keyword>
<dbReference type="RefSeq" id="WP_251516793.1">
    <property type="nucleotide sequence ID" value="NZ_CP128355.1"/>
</dbReference>
<accession>A0ABZ3EBZ0</accession>
<dbReference type="InterPro" id="IPR003680">
    <property type="entry name" value="Flavodoxin_fold"/>
</dbReference>
<protein>
    <submittedName>
        <fullName evidence="6">NAD(P)H-dependent oxidoreductase</fullName>
        <ecNumber evidence="6">1.-.-.-</ecNumber>
    </submittedName>
</protein>
<dbReference type="EMBL" id="CP128355">
    <property type="protein sequence ID" value="XAF70022.1"/>
    <property type="molecule type" value="Genomic_DNA"/>
</dbReference>
<name>A0ABZ3EBZ0_9STAP</name>
<evidence type="ECO:0000256" key="1">
    <source>
        <dbReference type="ARBA" id="ARBA00001974"/>
    </source>
</evidence>
<dbReference type="Gene3D" id="3.40.50.360">
    <property type="match status" value="1"/>
</dbReference>
<evidence type="ECO:0000259" key="5">
    <source>
        <dbReference type="Pfam" id="PF02525"/>
    </source>
</evidence>
<keyword evidence="3" id="KW-0274">FAD</keyword>
<dbReference type="InterPro" id="IPR052397">
    <property type="entry name" value="NADPH-QR_MdaB"/>
</dbReference>
<evidence type="ECO:0000313" key="6">
    <source>
        <dbReference type="EMBL" id="XAF70022.1"/>
    </source>
</evidence>
<evidence type="ECO:0000256" key="4">
    <source>
        <dbReference type="ARBA" id="ARBA00037981"/>
    </source>
</evidence>
<comment type="cofactor">
    <cofactor evidence="1">
        <name>FAD</name>
        <dbReference type="ChEBI" id="CHEBI:57692"/>
    </cofactor>
</comment>
<reference evidence="6 7" key="1">
    <citation type="journal article" date="2024" name="Pathogens">
        <title>Staphylococcus hsinchuensis sp. nov., Isolated from Soymilk.</title>
        <authorList>
            <person name="Wang Y.T."/>
            <person name="Lin Y.C."/>
            <person name="Hsieh Y.H."/>
            <person name="Lin Y.T."/>
            <person name="Hamada M."/>
            <person name="Chen C.C."/>
            <person name="Liou J.S."/>
            <person name="Lee A.Y."/>
            <person name="Zhang W.L."/>
            <person name="Chen Y.T."/>
            <person name="Huang C.H."/>
        </authorList>
    </citation>
    <scope>NUCLEOTIDE SEQUENCE [LARGE SCALE GENOMIC DNA]</scope>
    <source>
        <strain evidence="6 7">H164</strain>
    </source>
</reference>
<keyword evidence="7" id="KW-1185">Reference proteome</keyword>
<dbReference type="Proteomes" id="UP001436297">
    <property type="component" value="Chromosome"/>
</dbReference>